<dbReference type="InterPro" id="IPR018888">
    <property type="entry name" value="UPF0561"/>
</dbReference>
<name>A0A0N4SZT3_BRUPA</name>
<keyword evidence="3" id="KW-0547">Nucleotide-binding</keyword>
<dbReference type="GO" id="GO:0005739">
    <property type="term" value="C:mitochondrion"/>
    <property type="evidence" value="ECO:0007669"/>
    <property type="project" value="TreeGrafter"/>
</dbReference>
<dbReference type="PRINTS" id="PR00326">
    <property type="entry name" value="GTP1OBG"/>
</dbReference>
<dbReference type="InterPro" id="IPR045086">
    <property type="entry name" value="OBG_GTPase"/>
</dbReference>
<dbReference type="InterPro" id="IPR006073">
    <property type="entry name" value="GTP-bd"/>
</dbReference>
<dbReference type="AlphaFoldDB" id="A0A0N4SZT3"/>
<gene>
    <name evidence="9" type="ORF">BPAG_LOCUS1319</name>
</gene>
<dbReference type="SUPFAM" id="SSF82051">
    <property type="entry name" value="Obg GTP-binding protein N-terminal domain"/>
    <property type="match status" value="1"/>
</dbReference>
<dbReference type="Proteomes" id="UP000278627">
    <property type="component" value="Unassembled WGS sequence"/>
</dbReference>
<dbReference type="GO" id="GO:0042254">
    <property type="term" value="P:ribosome biogenesis"/>
    <property type="evidence" value="ECO:0007669"/>
    <property type="project" value="UniProtKB-UniRule"/>
</dbReference>
<keyword evidence="5" id="KW-0175">Coiled coil</keyword>
<dbReference type="Gene3D" id="3.40.50.300">
    <property type="entry name" value="P-loop containing nucleotide triphosphate hydrolases"/>
    <property type="match status" value="1"/>
</dbReference>
<dbReference type="InterPro" id="IPR014100">
    <property type="entry name" value="GTP-bd_Obg/CgtA"/>
</dbReference>
<evidence type="ECO:0000256" key="6">
    <source>
        <dbReference type="SAM" id="MobiDB-lite"/>
    </source>
</evidence>
<feature type="compositionally biased region" description="Basic and acidic residues" evidence="6">
    <location>
        <begin position="298"/>
        <end position="310"/>
    </location>
</feature>
<organism evidence="11">
    <name type="scientific">Brugia pahangi</name>
    <name type="common">Filarial nematode worm</name>
    <dbReference type="NCBI Taxonomy" id="6280"/>
    <lineage>
        <taxon>Eukaryota</taxon>
        <taxon>Metazoa</taxon>
        <taxon>Ecdysozoa</taxon>
        <taxon>Nematoda</taxon>
        <taxon>Chromadorea</taxon>
        <taxon>Rhabditida</taxon>
        <taxon>Spirurina</taxon>
        <taxon>Spiruromorpha</taxon>
        <taxon>Filarioidea</taxon>
        <taxon>Onchocercidae</taxon>
        <taxon>Brugia</taxon>
    </lineage>
</organism>
<dbReference type="Gene3D" id="2.70.210.12">
    <property type="entry name" value="GTP1/OBG domain"/>
    <property type="match status" value="1"/>
</dbReference>
<accession>A0A0N4SZT3</accession>
<dbReference type="InterPro" id="IPR031167">
    <property type="entry name" value="G_OBG"/>
</dbReference>
<proteinExistence type="inferred from homology"/>
<keyword evidence="4" id="KW-0342">GTP-binding</keyword>
<dbReference type="Pfam" id="PF01926">
    <property type="entry name" value="MMR_HSR1"/>
    <property type="match status" value="1"/>
</dbReference>
<dbReference type="PROSITE" id="PS51710">
    <property type="entry name" value="G_OBG"/>
    <property type="match status" value="1"/>
</dbReference>
<feature type="region of interest" description="Disordered" evidence="6">
    <location>
        <begin position="290"/>
        <end position="310"/>
    </location>
</feature>
<evidence type="ECO:0000313" key="11">
    <source>
        <dbReference type="WBParaSite" id="BPAG_0000131801-mRNA-1"/>
    </source>
</evidence>
<dbReference type="InterPro" id="IPR006169">
    <property type="entry name" value="GTP1_OBG_dom"/>
</dbReference>
<keyword evidence="10" id="KW-1185">Reference proteome</keyword>
<evidence type="ECO:0000259" key="8">
    <source>
        <dbReference type="PROSITE" id="PS51883"/>
    </source>
</evidence>
<evidence type="ECO:0000256" key="4">
    <source>
        <dbReference type="ARBA" id="ARBA00023134"/>
    </source>
</evidence>
<keyword evidence="2" id="KW-0690">Ribosome biogenesis</keyword>
<feature type="coiled-coil region" evidence="5">
    <location>
        <begin position="125"/>
        <end position="167"/>
    </location>
</feature>
<dbReference type="NCBIfam" id="NF008956">
    <property type="entry name" value="PRK12299.1"/>
    <property type="match status" value="1"/>
</dbReference>
<dbReference type="PROSITE" id="PS51883">
    <property type="entry name" value="OBG"/>
    <property type="match status" value="1"/>
</dbReference>
<evidence type="ECO:0000256" key="3">
    <source>
        <dbReference type="ARBA" id="ARBA00022741"/>
    </source>
</evidence>
<dbReference type="STRING" id="6280.A0A0N4SZT3"/>
<dbReference type="InterPro" id="IPR036726">
    <property type="entry name" value="GTP1_OBG_dom_sf"/>
</dbReference>
<dbReference type="GO" id="GO:0005525">
    <property type="term" value="F:GTP binding"/>
    <property type="evidence" value="ECO:0007669"/>
    <property type="project" value="UniProtKB-KW"/>
</dbReference>
<dbReference type="EMBL" id="UZAD01000095">
    <property type="protein sequence ID" value="VDN82505.1"/>
    <property type="molecule type" value="Genomic_DNA"/>
</dbReference>
<dbReference type="PANTHER" id="PTHR11702:SF31">
    <property type="entry name" value="MITOCHONDRIAL RIBOSOME-ASSOCIATED GTPASE 2"/>
    <property type="match status" value="1"/>
</dbReference>
<evidence type="ECO:0000313" key="10">
    <source>
        <dbReference type="Proteomes" id="UP000278627"/>
    </source>
</evidence>
<dbReference type="NCBIfam" id="TIGR02729">
    <property type="entry name" value="Obg_CgtA"/>
    <property type="match status" value="1"/>
</dbReference>
<dbReference type="Pfam" id="PF01018">
    <property type="entry name" value="GTP1_OBG"/>
    <property type="match status" value="1"/>
</dbReference>
<reference evidence="9 10" key="2">
    <citation type="submission" date="2018-11" db="EMBL/GenBank/DDBJ databases">
        <authorList>
            <consortium name="Pathogen Informatics"/>
        </authorList>
    </citation>
    <scope>NUCLEOTIDE SEQUENCE [LARGE SCALE GENOMIC DNA]</scope>
</reference>
<feature type="coiled-coil region" evidence="5">
    <location>
        <begin position="228"/>
        <end position="255"/>
    </location>
</feature>
<reference evidence="11" key="1">
    <citation type="submission" date="2016-04" db="UniProtKB">
        <authorList>
            <consortium name="WormBaseParasite"/>
        </authorList>
    </citation>
    <scope>IDENTIFICATION</scope>
</reference>
<comment type="similarity">
    <text evidence="1">Belongs to the TRAFAC class OBG-HflX-like GTPase superfamily. OBG GTPase family.</text>
</comment>
<dbReference type="WBParaSite" id="BPAG_0000131801-mRNA-1">
    <property type="protein sequence ID" value="BPAG_0000131801-mRNA-1"/>
    <property type="gene ID" value="BPAG_0000131801"/>
</dbReference>
<feature type="domain" description="OBG-type G" evidence="7">
    <location>
        <begin position="467"/>
        <end position="633"/>
    </location>
</feature>
<feature type="domain" description="Obg" evidence="8">
    <location>
        <begin position="310"/>
        <end position="466"/>
    </location>
</feature>
<dbReference type="PANTHER" id="PTHR11702">
    <property type="entry name" value="DEVELOPMENTALLY REGULATED GTP-BINDING PROTEIN-RELATED"/>
    <property type="match status" value="1"/>
</dbReference>
<protein>
    <submittedName>
        <fullName evidence="11">OBG-type G domain-containing protein</fullName>
    </submittedName>
</protein>
<dbReference type="FunFam" id="2.70.210.12:FF:000001">
    <property type="entry name" value="GTPase Obg"/>
    <property type="match status" value="1"/>
</dbReference>
<dbReference type="CDD" id="cd01898">
    <property type="entry name" value="Obg"/>
    <property type="match status" value="1"/>
</dbReference>
<evidence type="ECO:0000256" key="1">
    <source>
        <dbReference type="ARBA" id="ARBA00007699"/>
    </source>
</evidence>
<sequence length="646" mass="72687">MDSSADVIRLKCVADGVIYANYTDYNMMSFWGNLQRHDNSKRNKSPVEMFERNNVKAESSNVPRLNMNHGFIKSIVRNQIDRDEYDKLVSERSVAASYRHLERSRKTCDPLLLYIPPHLRSINVKTTKNEENSNVKNEKEKLRKEIRQRLMEQMAKEEHERLQMTAETMIPSSVLVKRNADTKRHSDPATITATPVRNEPLFKLNIHGQDGNPVEQIVHANDNSARVAKALTRQLELTDNQCRLLRNRIEEELEKPVILMLYVSRYVWMLLKFGVRTWFLSTRTSSSASSRRLTKRPIIPDRTSRGGEAKSFVDQKRINCKAGNGGDGMVSFRREAGIMFGGPDGGDGGNGGHIIFEVDPCVKDLSRIPTVIKAMNGEGGHPKSCHGKSAHHKIIKVPVGTVFKEPHTDKVIIDLDKEGAIFLAARGGAGGHGNQFYKTNEMRIPLKAELGGLGEELTYDVEMCRIATAGLIGYPNAGKSSLLRAISRAKPKVACYPFTTLTAYIGVVHYEDFIQVAVADIPGIVEGSHADVGVGHSFLRHITRCHCLFYVLDLTLSQLRKQFDSLKFEVDQYQRGLGSRSTTIIINKMDLALLDLDKDAIRQQFLGYSVFFISAKFGTGIEELLMHLREQYDRANSAITQQLQEL</sequence>
<evidence type="ECO:0000256" key="5">
    <source>
        <dbReference type="SAM" id="Coils"/>
    </source>
</evidence>
<dbReference type="GO" id="GO:0000287">
    <property type="term" value="F:magnesium ion binding"/>
    <property type="evidence" value="ECO:0007669"/>
    <property type="project" value="InterPro"/>
</dbReference>
<evidence type="ECO:0000256" key="2">
    <source>
        <dbReference type="ARBA" id="ARBA00022517"/>
    </source>
</evidence>
<dbReference type="SUPFAM" id="SSF52540">
    <property type="entry name" value="P-loop containing nucleoside triphosphate hydrolases"/>
    <property type="match status" value="1"/>
</dbReference>
<dbReference type="InterPro" id="IPR027417">
    <property type="entry name" value="P-loop_NTPase"/>
</dbReference>
<evidence type="ECO:0000259" key="7">
    <source>
        <dbReference type="PROSITE" id="PS51710"/>
    </source>
</evidence>
<evidence type="ECO:0000313" key="9">
    <source>
        <dbReference type="EMBL" id="VDN82505.1"/>
    </source>
</evidence>
<dbReference type="Pfam" id="PF10573">
    <property type="entry name" value="UPF0561"/>
    <property type="match status" value="1"/>
</dbReference>
<dbReference type="GO" id="GO:0003924">
    <property type="term" value="F:GTPase activity"/>
    <property type="evidence" value="ECO:0007669"/>
    <property type="project" value="InterPro"/>
</dbReference>